<feature type="transmembrane region" description="Helical" evidence="1">
    <location>
        <begin position="12"/>
        <end position="30"/>
    </location>
</feature>
<evidence type="ECO:0000313" key="3">
    <source>
        <dbReference type="EMBL" id="QIZ21140.1"/>
    </source>
</evidence>
<protein>
    <submittedName>
        <fullName evidence="3">Alpha/beta hydrolase</fullName>
    </submittedName>
</protein>
<dbReference type="InterPro" id="IPR022742">
    <property type="entry name" value="Hydrolase_4"/>
</dbReference>
<keyword evidence="1" id="KW-0472">Membrane</keyword>
<name>A0A6H1Q3R4_9PROT</name>
<dbReference type="GO" id="GO:0016787">
    <property type="term" value="F:hydrolase activity"/>
    <property type="evidence" value="ECO:0007669"/>
    <property type="project" value="UniProtKB-KW"/>
</dbReference>
<dbReference type="Pfam" id="PF12146">
    <property type="entry name" value="Hydrolase_4"/>
    <property type="match status" value="1"/>
</dbReference>
<dbReference type="KEGG" id="peg:E5R92_05020"/>
<keyword evidence="1" id="KW-0812">Transmembrane</keyword>
<keyword evidence="1" id="KW-1133">Transmembrane helix</keyword>
<sequence>MKKKLKEYLLKLILIIPIAYFSLLFIIFIFQRNLLYHPKENNYFGDELKVKIEKVKIETSDNFELLGWFHEKDLKNFKTIVFFHGNAGTLENRIHKINHFKEMDINFLIISWRGFSGNLGKPSEKGLYEDGESAINWLKEKGLKDNDIVLYGESLGTGIATHVAQKYKFAGVILESPFTSMVDAAKNVYPYFPIRFLLKDKYESDKKIKNLKSPILIMHGEADKIVPFWMGKKMYELANEPKYSYFSEKDNHMMEYNEKMIVVLKEFLKSLN</sequence>
<dbReference type="Gene3D" id="3.40.50.1820">
    <property type="entry name" value="alpha/beta hydrolase"/>
    <property type="match status" value="1"/>
</dbReference>
<dbReference type="AlphaFoldDB" id="A0A6H1Q3R4"/>
<reference evidence="3 4" key="1">
    <citation type="journal article" date="2020" name="Nat. Microbiol.">
        <title>Lysogenic host-virus interactions in SAR11 marine bacteria.</title>
        <authorList>
            <person name="Morris R.M."/>
            <person name="Cain K.R."/>
            <person name="Hvorecny K.L."/>
            <person name="Kollman J.M."/>
        </authorList>
    </citation>
    <scope>NUCLEOTIDE SEQUENCE [LARGE SCALE GENOMIC DNA]</scope>
    <source>
        <strain evidence="3 4">NP1</strain>
    </source>
</reference>
<keyword evidence="3" id="KW-0378">Hydrolase</keyword>
<accession>A0A6H1Q3R4</accession>
<evidence type="ECO:0000313" key="4">
    <source>
        <dbReference type="Proteomes" id="UP000501094"/>
    </source>
</evidence>
<dbReference type="PANTHER" id="PTHR12277:SF81">
    <property type="entry name" value="PROTEIN ABHD13"/>
    <property type="match status" value="1"/>
</dbReference>
<keyword evidence="4" id="KW-1185">Reference proteome</keyword>
<dbReference type="InterPro" id="IPR029058">
    <property type="entry name" value="AB_hydrolase_fold"/>
</dbReference>
<dbReference type="SUPFAM" id="SSF53474">
    <property type="entry name" value="alpha/beta-Hydrolases"/>
    <property type="match status" value="1"/>
</dbReference>
<dbReference type="PANTHER" id="PTHR12277">
    <property type="entry name" value="ALPHA/BETA HYDROLASE DOMAIN-CONTAINING PROTEIN"/>
    <property type="match status" value="1"/>
</dbReference>
<dbReference type="RefSeq" id="WP_168607002.1">
    <property type="nucleotide sequence ID" value="NZ_CP038852.1"/>
</dbReference>
<evidence type="ECO:0000259" key="2">
    <source>
        <dbReference type="Pfam" id="PF12146"/>
    </source>
</evidence>
<dbReference type="EMBL" id="CP038852">
    <property type="protein sequence ID" value="QIZ21140.1"/>
    <property type="molecule type" value="Genomic_DNA"/>
</dbReference>
<proteinExistence type="predicted"/>
<dbReference type="Proteomes" id="UP000501094">
    <property type="component" value="Chromosome"/>
</dbReference>
<gene>
    <name evidence="3" type="ORF">E5R92_05020</name>
</gene>
<organism evidence="3 4">
    <name type="scientific">Candidatus Pelagibacter giovannonii</name>
    <dbReference type="NCBI Taxonomy" id="2563896"/>
    <lineage>
        <taxon>Bacteria</taxon>
        <taxon>Pseudomonadati</taxon>
        <taxon>Pseudomonadota</taxon>
        <taxon>Alphaproteobacteria</taxon>
        <taxon>Candidatus Pelagibacterales</taxon>
        <taxon>Candidatus Pelagibacteraceae</taxon>
        <taxon>Candidatus Pelagibacter</taxon>
    </lineage>
</organism>
<feature type="domain" description="Serine aminopeptidase S33" evidence="2">
    <location>
        <begin position="78"/>
        <end position="182"/>
    </location>
</feature>
<evidence type="ECO:0000256" key="1">
    <source>
        <dbReference type="SAM" id="Phobius"/>
    </source>
</evidence>